<comment type="caution">
    <text evidence="2">The sequence shown here is derived from an EMBL/GenBank/DDBJ whole genome shotgun (WGS) entry which is preliminary data.</text>
</comment>
<organism evidence="2 3">
    <name type="scientific">Adineta steineri</name>
    <dbReference type="NCBI Taxonomy" id="433720"/>
    <lineage>
        <taxon>Eukaryota</taxon>
        <taxon>Metazoa</taxon>
        <taxon>Spiralia</taxon>
        <taxon>Gnathifera</taxon>
        <taxon>Rotifera</taxon>
        <taxon>Eurotatoria</taxon>
        <taxon>Bdelloidea</taxon>
        <taxon>Adinetida</taxon>
        <taxon>Adinetidae</taxon>
        <taxon>Adineta</taxon>
    </lineage>
</organism>
<sequence length="37" mass="4061">MMKSNEVSPIDDNNTSVRDSQSSSINIDQTTTTQSQT</sequence>
<protein>
    <submittedName>
        <fullName evidence="2">Uncharacterized protein</fullName>
    </submittedName>
</protein>
<name>A0A820EV83_9BILA</name>
<proteinExistence type="predicted"/>
<evidence type="ECO:0000256" key="1">
    <source>
        <dbReference type="SAM" id="MobiDB-lite"/>
    </source>
</evidence>
<evidence type="ECO:0000313" key="3">
    <source>
        <dbReference type="Proteomes" id="UP000663844"/>
    </source>
</evidence>
<dbReference type="EMBL" id="CAJOAZ010012395">
    <property type="protein sequence ID" value="CAF4251721.1"/>
    <property type="molecule type" value="Genomic_DNA"/>
</dbReference>
<accession>A0A820EV83</accession>
<reference evidence="2" key="1">
    <citation type="submission" date="2021-02" db="EMBL/GenBank/DDBJ databases">
        <authorList>
            <person name="Nowell W R."/>
        </authorList>
    </citation>
    <scope>NUCLEOTIDE SEQUENCE</scope>
</reference>
<feature type="region of interest" description="Disordered" evidence="1">
    <location>
        <begin position="1"/>
        <end position="37"/>
    </location>
</feature>
<dbReference type="Proteomes" id="UP000663844">
    <property type="component" value="Unassembled WGS sequence"/>
</dbReference>
<evidence type="ECO:0000313" key="2">
    <source>
        <dbReference type="EMBL" id="CAF4251721.1"/>
    </source>
</evidence>
<gene>
    <name evidence="2" type="ORF">OXD698_LOCUS43471</name>
</gene>
<dbReference type="AlphaFoldDB" id="A0A820EV83"/>
<feature type="non-terminal residue" evidence="2">
    <location>
        <position position="1"/>
    </location>
</feature>